<comment type="pathway">
    <text evidence="5 16">Amino-acid biosynthesis; L-leucine biosynthesis; L-leucine from 3-methyl-2-oxobutanoate: step 4/4.</text>
</comment>
<dbReference type="NCBIfam" id="TIGR01122">
    <property type="entry name" value="ilvE_I"/>
    <property type="match status" value="1"/>
</dbReference>
<dbReference type="Pfam" id="PF01063">
    <property type="entry name" value="Aminotran_4"/>
    <property type="match status" value="1"/>
</dbReference>
<sequence>MLELSEKPSVVWMDGELVPWEEAKVHIMTHALHYGSAVFEGIRAYHHNGELYIFRLKEHMKRLIDSAKILDISAKYSVDQLCEATVRVLRENRFQTSVYIRPIIFVGAGGIGLDFSNNPVQTAIIALPFSKYFAKTGLRVHVSSWRRIPDSSLPPKAKAAANYVNSILATREAKKAGYDEAILLDHHGYVSEGAGENLFLVKDGIISTPPITASILEGITRNSIMTLCRDLGYRVVERMISRTELYTADELFFTGTAAEVQPILEVDGRRIADGNPGRITKQLMELYSRVVIGEEEKYRSWLTPVYSR</sequence>
<dbReference type="InterPro" id="IPR018300">
    <property type="entry name" value="Aminotrans_IV_CS"/>
</dbReference>
<dbReference type="AlphaFoldDB" id="A0A832ZUD5"/>
<comment type="caution">
    <text evidence="17">The sequence shown here is derived from an EMBL/GenBank/DDBJ whole genome shotgun (WGS) entry which is preliminary data.</text>
</comment>
<dbReference type="GO" id="GO:0009097">
    <property type="term" value="P:isoleucine biosynthetic process"/>
    <property type="evidence" value="ECO:0007669"/>
    <property type="project" value="UniProtKB-UniPathway"/>
</dbReference>
<dbReference type="InterPro" id="IPR043131">
    <property type="entry name" value="BCAT-like_N"/>
</dbReference>
<dbReference type="InterPro" id="IPR036038">
    <property type="entry name" value="Aminotransferase-like"/>
</dbReference>
<gene>
    <name evidence="16" type="primary">ilvE</name>
    <name evidence="17" type="ORF">EYH45_01170</name>
</gene>
<dbReference type="Gene3D" id="3.20.10.10">
    <property type="entry name" value="D-amino Acid Aminotransferase, subunit A, domain 2"/>
    <property type="match status" value="1"/>
</dbReference>
<dbReference type="GO" id="GO:0004084">
    <property type="term" value="F:branched-chain-amino-acid transaminase activity"/>
    <property type="evidence" value="ECO:0007669"/>
    <property type="project" value="UniProtKB-EC"/>
</dbReference>
<dbReference type="GO" id="GO:0009099">
    <property type="term" value="P:L-valine biosynthetic process"/>
    <property type="evidence" value="ECO:0007669"/>
    <property type="project" value="UniProtKB-UniPathway"/>
</dbReference>
<dbReference type="EMBL" id="DQVM01000026">
    <property type="protein sequence ID" value="HIQ29154.1"/>
    <property type="molecule type" value="Genomic_DNA"/>
</dbReference>
<dbReference type="InterPro" id="IPR001544">
    <property type="entry name" value="Aminotrans_IV"/>
</dbReference>
<reference evidence="17" key="1">
    <citation type="journal article" date="2020" name="ISME J.">
        <title>Gammaproteobacteria mediating utilization of methyl-, sulfur- and petroleum organic compounds in deep ocean hydrothermal plumes.</title>
        <authorList>
            <person name="Zhou Z."/>
            <person name="Liu Y."/>
            <person name="Pan J."/>
            <person name="Cron B.R."/>
            <person name="Toner B.M."/>
            <person name="Anantharaman K."/>
            <person name="Breier J.A."/>
            <person name="Dick G.J."/>
            <person name="Li M."/>
        </authorList>
    </citation>
    <scope>NUCLEOTIDE SEQUENCE</scope>
    <source>
        <strain evidence="17">SZUA-1515</strain>
    </source>
</reference>
<dbReference type="SUPFAM" id="SSF56752">
    <property type="entry name" value="D-aminoacid aminotransferase-like PLP-dependent enzymes"/>
    <property type="match status" value="1"/>
</dbReference>
<evidence type="ECO:0000256" key="5">
    <source>
        <dbReference type="ARBA" id="ARBA00005072"/>
    </source>
</evidence>
<keyword evidence="10 16" id="KW-0663">Pyridoxal phosphate</keyword>
<evidence type="ECO:0000256" key="14">
    <source>
        <dbReference type="ARBA" id="ARBA00049229"/>
    </source>
</evidence>
<keyword evidence="9 16" id="KW-0808">Transferase</keyword>
<evidence type="ECO:0000256" key="8">
    <source>
        <dbReference type="ARBA" id="ARBA00022605"/>
    </source>
</evidence>
<evidence type="ECO:0000256" key="12">
    <source>
        <dbReference type="ARBA" id="ARBA00048212"/>
    </source>
</evidence>
<comment type="pathway">
    <text evidence="3 16">Amino-acid biosynthesis; L-isoleucine biosynthesis; L-isoleucine from 2-oxobutanoate: step 4/4.</text>
</comment>
<dbReference type="FunFam" id="3.20.10.10:FF:000002">
    <property type="entry name" value="D-alanine aminotransferase"/>
    <property type="match status" value="1"/>
</dbReference>
<comment type="cofactor">
    <cofactor evidence="1 16">
        <name>pyridoxal 5'-phosphate</name>
        <dbReference type="ChEBI" id="CHEBI:597326"/>
    </cofactor>
</comment>
<name>A0A832ZUD5_CALS0</name>
<dbReference type="NCBIfam" id="NF005146">
    <property type="entry name" value="PRK06606.1"/>
    <property type="match status" value="1"/>
</dbReference>
<dbReference type="InterPro" id="IPR050571">
    <property type="entry name" value="Class-IV_PLP-Dep_Aminotrnsfr"/>
</dbReference>
<dbReference type="PANTHER" id="PTHR42743:SF11">
    <property type="entry name" value="AMINODEOXYCHORISMATE LYASE"/>
    <property type="match status" value="1"/>
</dbReference>
<dbReference type="UniPathway" id="UPA00047">
    <property type="reaction ID" value="UER00058"/>
</dbReference>
<comment type="pathway">
    <text evidence="4 16">Amino-acid biosynthesis; L-valine biosynthesis; L-valine from pyruvate: step 4/4.</text>
</comment>
<proteinExistence type="inferred from homology"/>
<evidence type="ECO:0000256" key="9">
    <source>
        <dbReference type="ARBA" id="ARBA00022679"/>
    </source>
</evidence>
<protein>
    <recommendedName>
        <fullName evidence="16">Branched-chain-amino-acid aminotransferase</fullName>
        <shortName evidence="16">BCAT</shortName>
        <ecNumber evidence="16">2.6.1.42</ecNumber>
    </recommendedName>
</protein>
<keyword evidence="7 16" id="KW-0032">Aminotransferase</keyword>
<evidence type="ECO:0000256" key="2">
    <source>
        <dbReference type="ARBA" id="ARBA00003109"/>
    </source>
</evidence>
<comment type="catalytic activity">
    <reaction evidence="12 16">
        <text>L-valine + 2-oxoglutarate = 3-methyl-2-oxobutanoate + L-glutamate</text>
        <dbReference type="Rhea" id="RHEA:24813"/>
        <dbReference type="ChEBI" id="CHEBI:11851"/>
        <dbReference type="ChEBI" id="CHEBI:16810"/>
        <dbReference type="ChEBI" id="CHEBI:29985"/>
        <dbReference type="ChEBI" id="CHEBI:57762"/>
        <dbReference type="EC" id="2.6.1.42"/>
    </reaction>
</comment>
<evidence type="ECO:0000256" key="7">
    <source>
        <dbReference type="ARBA" id="ARBA00022576"/>
    </source>
</evidence>
<evidence type="ECO:0000256" key="1">
    <source>
        <dbReference type="ARBA" id="ARBA00001933"/>
    </source>
</evidence>
<dbReference type="UniPathway" id="UPA00049">
    <property type="reaction ID" value="UER00062"/>
</dbReference>
<evidence type="ECO:0000313" key="17">
    <source>
        <dbReference type="EMBL" id="HIQ29154.1"/>
    </source>
</evidence>
<dbReference type="UniPathway" id="UPA00048">
    <property type="reaction ID" value="UER00073"/>
</dbReference>
<dbReference type="CDD" id="cd01557">
    <property type="entry name" value="BCAT_beta_family"/>
    <property type="match status" value="1"/>
</dbReference>
<dbReference type="InterPro" id="IPR043132">
    <property type="entry name" value="BCAT-like_C"/>
</dbReference>
<organism evidence="17 18">
    <name type="scientific">Caldiarchaeum subterraneum</name>
    <dbReference type="NCBI Taxonomy" id="311458"/>
    <lineage>
        <taxon>Archaea</taxon>
        <taxon>Nitrososphaerota</taxon>
        <taxon>Candidatus Caldarchaeales</taxon>
        <taxon>Candidatus Caldarchaeaceae</taxon>
        <taxon>Candidatus Caldarchaeum</taxon>
    </lineage>
</organism>
<dbReference type="EC" id="2.6.1.42" evidence="16"/>
<evidence type="ECO:0000256" key="13">
    <source>
        <dbReference type="ARBA" id="ARBA00048798"/>
    </source>
</evidence>
<evidence type="ECO:0000256" key="15">
    <source>
        <dbReference type="RuleBase" id="RU004106"/>
    </source>
</evidence>
<evidence type="ECO:0000256" key="6">
    <source>
        <dbReference type="ARBA" id="ARBA00009320"/>
    </source>
</evidence>
<dbReference type="GO" id="GO:0009098">
    <property type="term" value="P:L-leucine biosynthetic process"/>
    <property type="evidence" value="ECO:0007669"/>
    <property type="project" value="UniProtKB-UniPathway"/>
</dbReference>
<keyword evidence="11 16" id="KW-0100">Branched-chain amino acid biosynthesis</keyword>
<keyword evidence="8 16" id="KW-0028">Amino-acid biosynthesis</keyword>
<evidence type="ECO:0000256" key="11">
    <source>
        <dbReference type="ARBA" id="ARBA00023304"/>
    </source>
</evidence>
<comment type="similarity">
    <text evidence="6 15">Belongs to the class-IV pyridoxal-phosphate-dependent aminotransferase family.</text>
</comment>
<comment type="function">
    <text evidence="2 16">Acts on leucine, isoleucine and valine.</text>
</comment>
<accession>A0A832ZUD5</accession>
<evidence type="ECO:0000313" key="18">
    <source>
        <dbReference type="Proteomes" id="UP000608579"/>
    </source>
</evidence>
<evidence type="ECO:0000256" key="16">
    <source>
        <dbReference type="RuleBase" id="RU364094"/>
    </source>
</evidence>
<dbReference type="PROSITE" id="PS00770">
    <property type="entry name" value="AA_TRANSFER_CLASS_4"/>
    <property type="match status" value="1"/>
</dbReference>
<evidence type="ECO:0000256" key="10">
    <source>
        <dbReference type="ARBA" id="ARBA00022898"/>
    </source>
</evidence>
<evidence type="ECO:0000256" key="4">
    <source>
        <dbReference type="ARBA" id="ARBA00004931"/>
    </source>
</evidence>
<evidence type="ECO:0000256" key="3">
    <source>
        <dbReference type="ARBA" id="ARBA00004824"/>
    </source>
</evidence>
<dbReference type="Gene3D" id="3.30.470.10">
    <property type="match status" value="1"/>
</dbReference>
<comment type="catalytic activity">
    <reaction evidence="13 16">
        <text>L-isoleucine + 2-oxoglutarate = (S)-3-methyl-2-oxopentanoate + L-glutamate</text>
        <dbReference type="Rhea" id="RHEA:24801"/>
        <dbReference type="ChEBI" id="CHEBI:16810"/>
        <dbReference type="ChEBI" id="CHEBI:29985"/>
        <dbReference type="ChEBI" id="CHEBI:35146"/>
        <dbReference type="ChEBI" id="CHEBI:58045"/>
        <dbReference type="EC" id="2.6.1.42"/>
    </reaction>
</comment>
<dbReference type="Proteomes" id="UP000608579">
    <property type="component" value="Unassembled WGS sequence"/>
</dbReference>
<dbReference type="PANTHER" id="PTHR42743">
    <property type="entry name" value="AMINO-ACID AMINOTRANSFERASE"/>
    <property type="match status" value="1"/>
</dbReference>
<dbReference type="InterPro" id="IPR005785">
    <property type="entry name" value="B_amino_transI"/>
</dbReference>
<dbReference type="InterPro" id="IPR033939">
    <property type="entry name" value="BCAT_family"/>
</dbReference>
<comment type="catalytic activity">
    <reaction evidence="14 16">
        <text>L-leucine + 2-oxoglutarate = 4-methyl-2-oxopentanoate + L-glutamate</text>
        <dbReference type="Rhea" id="RHEA:18321"/>
        <dbReference type="ChEBI" id="CHEBI:16810"/>
        <dbReference type="ChEBI" id="CHEBI:17865"/>
        <dbReference type="ChEBI" id="CHEBI:29985"/>
        <dbReference type="ChEBI" id="CHEBI:57427"/>
        <dbReference type="EC" id="2.6.1.42"/>
    </reaction>
</comment>